<feature type="domain" description="Tyr recombinase" evidence="2">
    <location>
        <begin position="229"/>
        <end position="395"/>
    </location>
</feature>
<proteinExistence type="predicted"/>
<protein>
    <submittedName>
        <fullName evidence="3">Tyrosine-type recombinase/integrase</fullName>
    </submittedName>
</protein>
<dbReference type="Proteomes" id="UP001597040">
    <property type="component" value="Unassembled WGS sequence"/>
</dbReference>
<evidence type="ECO:0000313" key="4">
    <source>
        <dbReference type="Proteomes" id="UP001597040"/>
    </source>
</evidence>
<dbReference type="InterPro" id="IPR013762">
    <property type="entry name" value="Integrase-like_cat_sf"/>
</dbReference>
<dbReference type="EMBL" id="JBHTKJ010000001">
    <property type="protein sequence ID" value="MFD1036927.1"/>
    <property type="molecule type" value="Genomic_DNA"/>
</dbReference>
<dbReference type="Gene3D" id="1.10.443.10">
    <property type="entry name" value="Intergrase catalytic core"/>
    <property type="match status" value="1"/>
</dbReference>
<gene>
    <name evidence="3" type="ORF">ACFQ3N_00595</name>
</gene>
<evidence type="ECO:0000256" key="1">
    <source>
        <dbReference type="ARBA" id="ARBA00023172"/>
    </source>
</evidence>
<organism evidence="3 4">
    <name type="scientific">Virgibacillus byunsanensis</name>
    <dbReference type="NCBI Taxonomy" id="570945"/>
    <lineage>
        <taxon>Bacteria</taxon>
        <taxon>Bacillati</taxon>
        <taxon>Bacillota</taxon>
        <taxon>Bacilli</taxon>
        <taxon>Bacillales</taxon>
        <taxon>Bacillaceae</taxon>
        <taxon>Virgibacillus</taxon>
    </lineage>
</organism>
<dbReference type="Pfam" id="PF00589">
    <property type="entry name" value="Phage_integrase"/>
    <property type="match status" value="1"/>
</dbReference>
<dbReference type="InterPro" id="IPR011010">
    <property type="entry name" value="DNA_brk_join_enz"/>
</dbReference>
<accession>A0ABW3LFW9</accession>
<keyword evidence="1" id="KW-0233">DNA recombination</keyword>
<sequence length="552" mass="65517">MEEIDLESLSEERFSLTDSVNSAKGILQELTQEQVMIEGNFKYDEWIFVNKLDDTRIFFQFNEVHLLTYKIEPNEFKIMVKCWVGDLLDKYSPHSVRGMYQYLLESIAVTQGFQEETIDELIDYLKENNRVPQVSSNIIKVIFNFLDFTELEVQSVYIKELIEIKSKIKPERSIRELPFSKDVLTFSWCLERFFAELDHSSEIDEPLMGQKLLYYPLLIWWKLTNVIPLRPSEFCLIERNCISEADDKYFIRLPRKKRPKTKRRLEIVDTLEISEEIFDLINYYIVETNQYGSTETLISYRSIIEVSHPIEKQARVRKRNYDKFSSSILRTLIERFYRKIVEEKYYKEVDKKVKPNDTRHFAFCSLLMQGIDPVEIARLGGHSTIEAQYHYSQHTEYFIDSEVYNLMINFKHERELQKENDNPFSTLLVSKIKNQSLKAPITNTRLPLKFGFCTDIQQRCESSDCVFCSKWWISPEALLENEETLINKMKNSKKKIYELSNFINQLHRRLDFDESSLHPSVLSKLKSKAMSVEEELNRIAKLESLRGDMYHV</sequence>
<reference evidence="4" key="1">
    <citation type="journal article" date="2019" name="Int. J. Syst. Evol. Microbiol.">
        <title>The Global Catalogue of Microorganisms (GCM) 10K type strain sequencing project: providing services to taxonomists for standard genome sequencing and annotation.</title>
        <authorList>
            <consortium name="The Broad Institute Genomics Platform"/>
            <consortium name="The Broad Institute Genome Sequencing Center for Infectious Disease"/>
            <person name="Wu L."/>
            <person name="Ma J."/>
        </authorList>
    </citation>
    <scope>NUCLEOTIDE SEQUENCE [LARGE SCALE GENOMIC DNA]</scope>
    <source>
        <strain evidence="4">CCUG 56754</strain>
    </source>
</reference>
<evidence type="ECO:0000313" key="3">
    <source>
        <dbReference type="EMBL" id="MFD1036927.1"/>
    </source>
</evidence>
<dbReference type="InterPro" id="IPR002104">
    <property type="entry name" value="Integrase_catalytic"/>
</dbReference>
<comment type="caution">
    <text evidence="3">The sequence shown here is derived from an EMBL/GenBank/DDBJ whole genome shotgun (WGS) entry which is preliminary data.</text>
</comment>
<name>A0ABW3LFW9_9BACI</name>
<keyword evidence="4" id="KW-1185">Reference proteome</keyword>
<evidence type="ECO:0000259" key="2">
    <source>
        <dbReference type="Pfam" id="PF00589"/>
    </source>
</evidence>
<dbReference type="SUPFAM" id="SSF56349">
    <property type="entry name" value="DNA breaking-rejoining enzymes"/>
    <property type="match status" value="1"/>
</dbReference>